<name>A0A0C3D9T1_9AGAM</name>
<accession>A0A0C3D9T1</accession>
<evidence type="ECO:0000313" key="2">
    <source>
        <dbReference type="Proteomes" id="UP000053989"/>
    </source>
</evidence>
<dbReference type="HOGENOM" id="CLU_1678971_0_0_1"/>
<dbReference type="InParanoid" id="A0A0C3D9T1"/>
<organism evidence="1 2">
    <name type="scientific">Scleroderma citrinum Foug A</name>
    <dbReference type="NCBI Taxonomy" id="1036808"/>
    <lineage>
        <taxon>Eukaryota</taxon>
        <taxon>Fungi</taxon>
        <taxon>Dikarya</taxon>
        <taxon>Basidiomycota</taxon>
        <taxon>Agaricomycotina</taxon>
        <taxon>Agaricomycetes</taxon>
        <taxon>Agaricomycetidae</taxon>
        <taxon>Boletales</taxon>
        <taxon>Sclerodermatineae</taxon>
        <taxon>Sclerodermataceae</taxon>
        <taxon>Scleroderma</taxon>
    </lineage>
</organism>
<gene>
    <name evidence="1" type="ORF">SCLCIDRAFT_482162</name>
</gene>
<sequence length="157" mass="17610">MDARISVDRYFSGCNRFVACGGRDEDLPAGDKWLIFFSVYEIKARRCRWRSGRRRREGVDEVCPCSLRLRKRTGVQASVRLCTKHTPQRPQRPRGAPAHPHLLACLTSYSVALTDVHRLLHGNELPRRGVEVASTDASNHPLRILTLSGDTSTSSAV</sequence>
<dbReference type="EMBL" id="KN822196">
    <property type="protein sequence ID" value="KIM52876.1"/>
    <property type="molecule type" value="Genomic_DNA"/>
</dbReference>
<protein>
    <submittedName>
        <fullName evidence="1">Uncharacterized protein</fullName>
    </submittedName>
</protein>
<evidence type="ECO:0000313" key="1">
    <source>
        <dbReference type="EMBL" id="KIM52876.1"/>
    </source>
</evidence>
<dbReference type="Proteomes" id="UP000053989">
    <property type="component" value="Unassembled WGS sequence"/>
</dbReference>
<keyword evidence="2" id="KW-1185">Reference proteome</keyword>
<dbReference type="AlphaFoldDB" id="A0A0C3D9T1"/>
<proteinExistence type="predicted"/>
<reference evidence="1 2" key="1">
    <citation type="submission" date="2014-04" db="EMBL/GenBank/DDBJ databases">
        <authorList>
            <consortium name="DOE Joint Genome Institute"/>
            <person name="Kuo A."/>
            <person name="Kohler A."/>
            <person name="Nagy L.G."/>
            <person name="Floudas D."/>
            <person name="Copeland A."/>
            <person name="Barry K.W."/>
            <person name="Cichocki N."/>
            <person name="Veneault-Fourrey C."/>
            <person name="LaButti K."/>
            <person name="Lindquist E.A."/>
            <person name="Lipzen A."/>
            <person name="Lundell T."/>
            <person name="Morin E."/>
            <person name="Murat C."/>
            <person name="Sun H."/>
            <person name="Tunlid A."/>
            <person name="Henrissat B."/>
            <person name="Grigoriev I.V."/>
            <person name="Hibbett D.S."/>
            <person name="Martin F."/>
            <person name="Nordberg H.P."/>
            <person name="Cantor M.N."/>
            <person name="Hua S.X."/>
        </authorList>
    </citation>
    <scope>NUCLEOTIDE SEQUENCE [LARGE SCALE GENOMIC DNA]</scope>
    <source>
        <strain evidence="1 2">Foug A</strain>
    </source>
</reference>
<reference evidence="2" key="2">
    <citation type="submission" date="2015-01" db="EMBL/GenBank/DDBJ databases">
        <title>Evolutionary Origins and Diversification of the Mycorrhizal Mutualists.</title>
        <authorList>
            <consortium name="DOE Joint Genome Institute"/>
            <consortium name="Mycorrhizal Genomics Consortium"/>
            <person name="Kohler A."/>
            <person name="Kuo A."/>
            <person name="Nagy L.G."/>
            <person name="Floudas D."/>
            <person name="Copeland A."/>
            <person name="Barry K.W."/>
            <person name="Cichocki N."/>
            <person name="Veneault-Fourrey C."/>
            <person name="LaButti K."/>
            <person name="Lindquist E.A."/>
            <person name="Lipzen A."/>
            <person name="Lundell T."/>
            <person name="Morin E."/>
            <person name="Murat C."/>
            <person name="Riley R."/>
            <person name="Ohm R."/>
            <person name="Sun H."/>
            <person name="Tunlid A."/>
            <person name="Henrissat B."/>
            <person name="Grigoriev I.V."/>
            <person name="Hibbett D.S."/>
            <person name="Martin F."/>
        </authorList>
    </citation>
    <scope>NUCLEOTIDE SEQUENCE [LARGE SCALE GENOMIC DNA]</scope>
    <source>
        <strain evidence="2">Foug A</strain>
    </source>
</reference>